<dbReference type="SUPFAM" id="SSF53383">
    <property type="entry name" value="PLP-dependent transferases"/>
    <property type="match status" value="1"/>
</dbReference>
<proteinExistence type="predicted"/>
<accession>A0ABW5CSD2</accession>
<reference evidence="2" key="1">
    <citation type="journal article" date="2019" name="Int. J. Syst. Evol. Microbiol.">
        <title>The Global Catalogue of Microorganisms (GCM) 10K type strain sequencing project: providing services to taxonomists for standard genome sequencing and annotation.</title>
        <authorList>
            <consortium name="The Broad Institute Genomics Platform"/>
            <consortium name="The Broad Institute Genome Sequencing Center for Infectious Disease"/>
            <person name="Wu L."/>
            <person name="Ma J."/>
        </authorList>
    </citation>
    <scope>NUCLEOTIDE SEQUENCE [LARGE SCALE GENOMIC DNA]</scope>
    <source>
        <strain evidence="2">CGMCC 4.1782</strain>
    </source>
</reference>
<dbReference type="Proteomes" id="UP001597374">
    <property type="component" value="Unassembled WGS sequence"/>
</dbReference>
<evidence type="ECO:0000313" key="1">
    <source>
        <dbReference type="EMBL" id="MFD2244920.1"/>
    </source>
</evidence>
<organism evidence="1 2">
    <name type="scientific">Pontibacter ruber</name>
    <dbReference type="NCBI Taxonomy" id="1343895"/>
    <lineage>
        <taxon>Bacteria</taxon>
        <taxon>Pseudomonadati</taxon>
        <taxon>Bacteroidota</taxon>
        <taxon>Cytophagia</taxon>
        <taxon>Cytophagales</taxon>
        <taxon>Hymenobacteraceae</taxon>
        <taxon>Pontibacter</taxon>
    </lineage>
</organism>
<comment type="caution">
    <text evidence="1">The sequence shown here is derived from an EMBL/GenBank/DDBJ whole genome shotgun (WGS) entry which is preliminary data.</text>
</comment>
<evidence type="ECO:0000313" key="2">
    <source>
        <dbReference type="Proteomes" id="UP001597374"/>
    </source>
</evidence>
<gene>
    <name evidence="1" type="ORF">ACFSKP_01565</name>
</gene>
<dbReference type="RefSeq" id="WP_250429706.1">
    <property type="nucleotide sequence ID" value="NZ_JALPRR010000002.1"/>
</dbReference>
<protein>
    <recommendedName>
        <fullName evidence="3">DegT/DnrJ/EryC1/StrS aminotransferase family protein</fullName>
    </recommendedName>
</protein>
<name>A0ABW5CSD2_9BACT</name>
<dbReference type="EMBL" id="JBHUIM010000001">
    <property type="protein sequence ID" value="MFD2244920.1"/>
    <property type="molecule type" value="Genomic_DNA"/>
</dbReference>
<dbReference type="InterPro" id="IPR015424">
    <property type="entry name" value="PyrdxlP-dep_Trfase"/>
</dbReference>
<evidence type="ECO:0008006" key="3">
    <source>
        <dbReference type="Google" id="ProtNLM"/>
    </source>
</evidence>
<keyword evidence="2" id="KW-1185">Reference proteome</keyword>
<sequence>MSLSEAIGGYLGLHINPGKAYYSDLVELNTGRNAFEYILLARKYKKVYIPYFTCDAVLEPIHKHNIEYSFYRIDSRLEPVDVPILEQHEAFLYTNYFGLKTQFISSSSHRICNLIIDNAQAFFSRPLVGVDTFYSPRKFFGLPDGGYASTTALLHQAFPQDISAGRCSHLLLRLDTEPEIGFESYKNNENDLADKPIMQMSKLTKSILNGITYDWALERRNNNFAFLHNILRNYNKFQWLDEIHIEGPLVYPFYTDNDKLRDWLATKKIYTATYWPNVFKTAGKNTLEYALASNVVYLPVDQRYNEESMTHIINHILYYYGIQNKI</sequence>